<protein>
    <submittedName>
        <fullName evidence="1">Uncharacterized protein</fullName>
    </submittedName>
</protein>
<dbReference type="AlphaFoldDB" id="A0A1Q6HQD8"/>
<evidence type="ECO:0000313" key="1">
    <source>
        <dbReference type="EMBL" id="OKZ28841.1"/>
    </source>
</evidence>
<dbReference type="Proteomes" id="UP000186549">
    <property type="component" value="Unassembled WGS sequence"/>
</dbReference>
<proteinExistence type="predicted"/>
<gene>
    <name evidence="1" type="ORF">BHV79_17765</name>
</gene>
<organism evidence="1 2">
    <name type="scientific">Bacteroides uniformis</name>
    <dbReference type="NCBI Taxonomy" id="820"/>
    <lineage>
        <taxon>Bacteria</taxon>
        <taxon>Pseudomonadati</taxon>
        <taxon>Bacteroidota</taxon>
        <taxon>Bacteroidia</taxon>
        <taxon>Bacteroidales</taxon>
        <taxon>Bacteroidaceae</taxon>
        <taxon>Bacteroides</taxon>
    </lineage>
</organism>
<sequence>MKPYVITSAVLVTYDGKKIPLERIRSEIITRPIQLTKERILDAFSTMRDKPVDVELKIKYI</sequence>
<reference evidence="1 2" key="1">
    <citation type="journal article" date="2016" name="Nat. Biotechnol.">
        <title>Measurement of bacterial replication rates in microbial communities.</title>
        <authorList>
            <person name="Brown C.T."/>
            <person name="Olm M.R."/>
            <person name="Thomas B.C."/>
            <person name="Banfield J.F."/>
        </authorList>
    </citation>
    <scope>NUCLEOTIDE SEQUENCE [LARGE SCALE GENOMIC DNA]</scope>
    <source>
        <strain evidence="1">45_41</strain>
    </source>
</reference>
<accession>A0A1Q6HQD8</accession>
<comment type="caution">
    <text evidence="1">The sequence shown here is derived from an EMBL/GenBank/DDBJ whole genome shotgun (WGS) entry which is preliminary data.</text>
</comment>
<name>A0A1Q6HQD8_BACUN</name>
<dbReference type="EMBL" id="MNQU01000332">
    <property type="protein sequence ID" value="OKZ28841.1"/>
    <property type="molecule type" value="Genomic_DNA"/>
</dbReference>
<evidence type="ECO:0000313" key="2">
    <source>
        <dbReference type="Proteomes" id="UP000186549"/>
    </source>
</evidence>